<evidence type="ECO:0000256" key="8">
    <source>
        <dbReference type="ARBA" id="ARBA00022842"/>
    </source>
</evidence>
<evidence type="ECO:0000256" key="9">
    <source>
        <dbReference type="ARBA" id="ARBA00049563"/>
    </source>
</evidence>
<comment type="similarity">
    <text evidence="3 10 13">Belongs to the IPP transferase family.</text>
</comment>
<feature type="binding site" evidence="10">
    <location>
        <begin position="11"/>
        <end position="18"/>
    </location>
    <ligand>
        <name>ATP</name>
        <dbReference type="ChEBI" id="CHEBI:30616"/>
    </ligand>
</feature>
<feature type="binding site" evidence="10">
    <location>
        <begin position="13"/>
        <end position="18"/>
    </location>
    <ligand>
        <name>substrate</name>
    </ligand>
</feature>
<keyword evidence="15" id="KW-1185">Reference proteome</keyword>
<protein>
    <recommendedName>
        <fullName evidence="10">tRNA dimethylallyltransferase</fullName>
        <ecNumber evidence="10">2.5.1.75</ecNumber>
    </recommendedName>
    <alternativeName>
        <fullName evidence="10">Dimethylallyl diphosphate:tRNA dimethylallyltransferase</fullName>
        <shortName evidence="10">DMAPP:tRNA dimethylallyltransferase</shortName>
        <shortName evidence="10">DMATase</shortName>
    </alternativeName>
    <alternativeName>
        <fullName evidence="10">Isopentenyl-diphosphate:tRNA isopentenyltransferase</fullName>
        <shortName evidence="10">IPP transferase</shortName>
        <shortName evidence="10">IPPT</shortName>
        <shortName evidence="10">IPTase</shortName>
    </alternativeName>
</protein>
<sequence>MPSLHPIYLCGPTASGKSSLAIALARQLGGEVVNADAFQLYQGLEILTAAPSAEEQSSVPHHLYGVLTSDQTCDAMRYRSLALPVIEEIISRNAVPIVTGGSGLYLKFLTHGPSPLPTGDHAYRETLAPLSLEELAARLQVLDPVEASRTDLQNRRYLTRAIEICELSGQPCSALRDRWETITREVTAGLRGLFIQRERPDLHRRINLRTTQMLDGGAPDEVRNLAGASSTFEKAIGFREITALNEGRLSREECTERIQAATRQYAKRQETWFRREDWLRPLLWAPDSPMPLEAALEILGVG</sequence>
<dbReference type="EC" id="2.5.1.75" evidence="10"/>
<feature type="site" description="Interaction with substrate tRNA" evidence="10">
    <location>
        <position position="102"/>
    </location>
</feature>
<comment type="cofactor">
    <cofactor evidence="1 10">
        <name>Mg(2+)</name>
        <dbReference type="ChEBI" id="CHEBI:18420"/>
    </cofactor>
</comment>
<comment type="catalytic activity">
    <reaction evidence="9 10 11">
        <text>adenosine(37) in tRNA + dimethylallyl diphosphate = N(6)-dimethylallyladenosine(37) in tRNA + diphosphate</text>
        <dbReference type="Rhea" id="RHEA:26482"/>
        <dbReference type="Rhea" id="RHEA-COMP:10162"/>
        <dbReference type="Rhea" id="RHEA-COMP:10375"/>
        <dbReference type="ChEBI" id="CHEBI:33019"/>
        <dbReference type="ChEBI" id="CHEBI:57623"/>
        <dbReference type="ChEBI" id="CHEBI:74411"/>
        <dbReference type="ChEBI" id="CHEBI:74415"/>
        <dbReference type="EC" id="2.5.1.75"/>
    </reaction>
</comment>
<evidence type="ECO:0000256" key="10">
    <source>
        <dbReference type="HAMAP-Rule" id="MF_00185"/>
    </source>
</evidence>
<comment type="function">
    <text evidence="2 10 12">Catalyzes the transfer of a dimethylallyl group onto the adenine at position 37 in tRNAs that read codons beginning with uridine, leading to the formation of N6-(dimethylallyl)adenosine (i(6)A).</text>
</comment>
<dbReference type="RefSeq" id="WP_379709090.1">
    <property type="nucleotide sequence ID" value="NZ_JBHTBS010000001.1"/>
</dbReference>
<dbReference type="InterPro" id="IPR027417">
    <property type="entry name" value="P-loop_NTPase"/>
</dbReference>
<evidence type="ECO:0000256" key="4">
    <source>
        <dbReference type="ARBA" id="ARBA00022679"/>
    </source>
</evidence>
<dbReference type="InterPro" id="IPR018022">
    <property type="entry name" value="IPT"/>
</dbReference>
<keyword evidence="8 10" id="KW-0460">Magnesium</keyword>
<keyword evidence="5 10" id="KW-0819">tRNA processing</keyword>
<evidence type="ECO:0000313" key="14">
    <source>
        <dbReference type="EMBL" id="MFC7336207.1"/>
    </source>
</evidence>
<evidence type="ECO:0000256" key="3">
    <source>
        <dbReference type="ARBA" id="ARBA00005842"/>
    </source>
</evidence>
<organism evidence="14 15">
    <name type="scientific">Haloferula chungangensis</name>
    <dbReference type="NCBI Taxonomy" id="1048331"/>
    <lineage>
        <taxon>Bacteria</taxon>
        <taxon>Pseudomonadati</taxon>
        <taxon>Verrucomicrobiota</taxon>
        <taxon>Verrucomicrobiia</taxon>
        <taxon>Verrucomicrobiales</taxon>
        <taxon>Verrucomicrobiaceae</taxon>
        <taxon>Haloferula</taxon>
    </lineage>
</organism>
<dbReference type="GO" id="GO:0052381">
    <property type="term" value="F:tRNA dimethylallyltransferase activity"/>
    <property type="evidence" value="ECO:0007669"/>
    <property type="project" value="UniProtKB-EC"/>
</dbReference>
<dbReference type="Proteomes" id="UP001596472">
    <property type="component" value="Unassembled WGS sequence"/>
</dbReference>
<keyword evidence="4 10" id="KW-0808">Transferase</keyword>
<dbReference type="PANTHER" id="PTHR11088">
    <property type="entry name" value="TRNA DIMETHYLALLYLTRANSFERASE"/>
    <property type="match status" value="1"/>
</dbReference>
<evidence type="ECO:0000256" key="13">
    <source>
        <dbReference type="RuleBase" id="RU003785"/>
    </source>
</evidence>
<comment type="caution">
    <text evidence="14">The sequence shown here is derived from an EMBL/GenBank/DDBJ whole genome shotgun (WGS) entry which is preliminary data.</text>
</comment>
<reference evidence="15" key="1">
    <citation type="journal article" date="2019" name="Int. J. Syst. Evol. Microbiol.">
        <title>The Global Catalogue of Microorganisms (GCM) 10K type strain sequencing project: providing services to taxonomists for standard genome sequencing and annotation.</title>
        <authorList>
            <consortium name="The Broad Institute Genomics Platform"/>
            <consortium name="The Broad Institute Genome Sequencing Center for Infectious Disease"/>
            <person name="Wu L."/>
            <person name="Ma J."/>
        </authorList>
    </citation>
    <scope>NUCLEOTIDE SEQUENCE [LARGE SCALE GENOMIC DNA]</scope>
    <source>
        <strain evidence="15">CGMCC 4.1467</strain>
    </source>
</reference>
<accession>A0ABW2L1L4</accession>
<dbReference type="Pfam" id="PF01715">
    <property type="entry name" value="IPPT"/>
    <property type="match status" value="1"/>
</dbReference>
<evidence type="ECO:0000256" key="7">
    <source>
        <dbReference type="ARBA" id="ARBA00022840"/>
    </source>
</evidence>
<proteinExistence type="inferred from homology"/>
<keyword evidence="6 10" id="KW-0547">Nucleotide-binding</keyword>
<evidence type="ECO:0000256" key="2">
    <source>
        <dbReference type="ARBA" id="ARBA00003213"/>
    </source>
</evidence>
<evidence type="ECO:0000256" key="12">
    <source>
        <dbReference type="RuleBase" id="RU003784"/>
    </source>
</evidence>
<comment type="caution">
    <text evidence="10">Lacks conserved residue(s) required for the propagation of feature annotation.</text>
</comment>
<evidence type="ECO:0000256" key="5">
    <source>
        <dbReference type="ARBA" id="ARBA00022694"/>
    </source>
</evidence>
<dbReference type="NCBIfam" id="TIGR00174">
    <property type="entry name" value="miaA"/>
    <property type="match status" value="1"/>
</dbReference>
<dbReference type="InterPro" id="IPR039657">
    <property type="entry name" value="Dimethylallyltransferase"/>
</dbReference>
<gene>
    <name evidence="10 14" type="primary">miaA</name>
    <name evidence="14" type="ORF">ACFQY0_03385</name>
</gene>
<evidence type="ECO:0000256" key="6">
    <source>
        <dbReference type="ARBA" id="ARBA00022741"/>
    </source>
</evidence>
<evidence type="ECO:0000256" key="1">
    <source>
        <dbReference type="ARBA" id="ARBA00001946"/>
    </source>
</evidence>
<evidence type="ECO:0000256" key="11">
    <source>
        <dbReference type="RuleBase" id="RU003783"/>
    </source>
</evidence>
<name>A0ABW2L1L4_9BACT</name>
<dbReference type="Gene3D" id="1.10.20.140">
    <property type="match status" value="1"/>
</dbReference>
<dbReference type="PANTHER" id="PTHR11088:SF60">
    <property type="entry name" value="TRNA DIMETHYLALLYLTRANSFERASE"/>
    <property type="match status" value="1"/>
</dbReference>
<keyword evidence="7 10" id="KW-0067">ATP-binding</keyword>
<evidence type="ECO:0000313" key="15">
    <source>
        <dbReference type="Proteomes" id="UP001596472"/>
    </source>
</evidence>
<dbReference type="HAMAP" id="MF_00185">
    <property type="entry name" value="IPP_trans"/>
    <property type="match status" value="1"/>
</dbReference>
<dbReference type="EMBL" id="JBHTBS010000001">
    <property type="protein sequence ID" value="MFC7336207.1"/>
    <property type="molecule type" value="Genomic_DNA"/>
</dbReference>
<dbReference type="Gene3D" id="3.40.50.300">
    <property type="entry name" value="P-loop containing nucleotide triphosphate hydrolases"/>
    <property type="match status" value="1"/>
</dbReference>
<feature type="site" description="Interaction with substrate tRNA" evidence="10">
    <location>
        <position position="124"/>
    </location>
</feature>
<comment type="subunit">
    <text evidence="10">Monomer.</text>
</comment>
<dbReference type="SUPFAM" id="SSF52540">
    <property type="entry name" value="P-loop containing nucleoside triphosphate hydrolases"/>
    <property type="match status" value="1"/>
</dbReference>